<evidence type="ECO:0000256" key="4">
    <source>
        <dbReference type="ARBA" id="ARBA00023002"/>
    </source>
</evidence>
<accession>A0ABX0V479</accession>
<dbReference type="EC" id="1.17.9.1" evidence="6"/>
<dbReference type="InterPro" id="IPR004113">
    <property type="entry name" value="FAD-bd_oxidored_4_C"/>
</dbReference>
<dbReference type="InterPro" id="IPR016167">
    <property type="entry name" value="FAD-bd_PCMH_sub1"/>
</dbReference>
<comment type="cofactor">
    <cofactor evidence="1">
        <name>FAD</name>
        <dbReference type="ChEBI" id="CHEBI:57692"/>
    </cofactor>
</comment>
<dbReference type="InterPro" id="IPR016169">
    <property type="entry name" value="FAD-bd_PCMH_sub2"/>
</dbReference>
<sequence>MTTAREVAHIPDGVTKEAFLAALARFEAIVGAHNVLTGEERLTPYYKTMMPADDTDYATSAVLQPTSTEQVQAIVKVCNEFGVPVWPTSTGRNFGYGTYAQGTAKGHRHQVVIDFRHMNRILEVDAELGTALLEPGVTYQQLVDYLEANDIPLWVSCPAPSAIASPVGNTLDRGVGYTPYGEHFMMQCGMEVVLANGDVLRTAMGGVEGSNSWQVFKWGFGPYLDGIFTQSNFGIVTKMGLWLMPKPPAYKPFYIRFPDDEDITAIVDMMRPLRMANIIPNAVVFAHALWEAPAVIPRSKYYDGKGAMPKDAIERMKTEEGFGAWNVYAALYGTPEQVEVNWKIVTDAVKRLGKGEIFTEAELGGKEPFNYRAALMRGGMNLQEFGLYRWRGGGGSMWFAPVTVAKGSETLTQTKLATEILNKWGFDYCGEYIVGMRDMHHVIDLLFDKTDEEDTKNAHACMSELIEEFRKRGYAVYRTNNAFMDQVADCYGPVQRRINQTLKRALDPNGIIAPGKSGIGA</sequence>
<dbReference type="InterPro" id="IPR016170">
    <property type="entry name" value="Cytok_DH_C_sf"/>
</dbReference>
<dbReference type="RefSeq" id="WP_166955793.1">
    <property type="nucleotide sequence ID" value="NZ_JAASQI010000011.1"/>
</dbReference>
<dbReference type="PANTHER" id="PTHR11748">
    <property type="entry name" value="D-LACTATE DEHYDROGENASE"/>
    <property type="match status" value="1"/>
</dbReference>
<dbReference type="PROSITE" id="PS51387">
    <property type="entry name" value="FAD_PCMH"/>
    <property type="match status" value="1"/>
</dbReference>
<dbReference type="Gene3D" id="3.40.462.10">
    <property type="entry name" value="FAD-linked oxidases, C-terminal domain"/>
    <property type="match status" value="1"/>
</dbReference>
<dbReference type="GO" id="GO:0018695">
    <property type="term" value="F:4-cresol dehydrogenase (hydroxylating) activity"/>
    <property type="evidence" value="ECO:0007669"/>
    <property type="project" value="UniProtKB-EC"/>
</dbReference>
<dbReference type="InterPro" id="IPR016166">
    <property type="entry name" value="FAD-bd_PCMH"/>
</dbReference>
<gene>
    <name evidence="6" type="ORF">FHS82_003787</name>
</gene>
<dbReference type="InterPro" id="IPR036318">
    <property type="entry name" value="FAD-bd_PCMH-like_sf"/>
</dbReference>
<proteinExistence type="predicted"/>
<protein>
    <submittedName>
        <fullName evidence="6">4-cresol dehydrogenase (Hydroxylating)</fullName>
        <ecNumber evidence="6">1.17.9.1</ecNumber>
    </submittedName>
</protein>
<dbReference type="SUPFAM" id="SSF55103">
    <property type="entry name" value="FAD-linked oxidases, C-terminal domain"/>
    <property type="match status" value="1"/>
</dbReference>
<dbReference type="EMBL" id="JAASQI010000011">
    <property type="protein sequence ID" value="NIJ59926.1"/>
    <property type="molecule type" value="Genomic_DNA"/>
</dbReference>
<evidence type="ECO:0000313" key="6">
    <source>
        <dbReference type="EMBL" id="NIJ59926.1"/>
    </source>
</evidence>
<dbReference type="Gene3D" id="3.30.465.10">
    <property type="match status" value="1"/>
</dbReference>
<dbReference type="Pfam" id="PF02913">
    <property type="entry name" value="FAD-oxidase_C"/>
    <property type="match status" value="1"/>
</dbReference>
<reference evidence="6 7" key="1">
    <citation type="submission" date="2020-03" db="EMBL/GenBank/DDBJ databases">
        <title>Genomic Encyclopedia of Type Strains, Phase IV (KMG-IV): sequencing the most valuable type-strain genomes for metagenomic binning, comparative biology and taxonomic classification.</title>
        <authorList>
            <person name="Goeker M."/>
        </authorList>
    </citation>
    <scope>NUCLEOTIDE SEQUENCE [LARGE SCALE GENOMIC DNA]</scope>
    <source>
        <strain evidence="6 7">DSM 103870</strain>
    </source>
</reference>
<keyword evidence="4 6" id="KW-0560">Oxidoreductase</keyword>
<dbReference type="InterPro" id="IPR016171">
    <property type="entry name" value="Vanillyl_alc_oxidase_C-sub2"/>
</dbReference>
<dbReference type="Pfam" id="PF01565">
    <property type="entry name" value="FAD_binding_4"/>
    <property type="match status" value="1"/>
</dbReference>
<dbReference type="Gene3D" id="3.30.43.10">
    <property type="entry name" value="Uridine Diphospho-n-acetylenolpyruvylglucosamine Reductase, domain 2"/>
    <property type="match status" value="1"/>
</dbReference>
<keyword evidence="3" id="KW-0274">FAD</keyword>
<comment type="caution">
    <text evidence="6">The sequence shown here is derived from an EMBL/GenBank/DDBJ whole genome shotgun (WGS) entry which is preliminary data.</text>
</comment>
<keyword evidence="7" id="KW-1185">Reference proteome</keyword>
<evidence type="ECO:0000256" key="1">
    <source>
        <dbReference type="ARBA" id="ARBA00001974"/>
    </source>
</evidence>
<dbReference type="Gene3D" id="1.10.45.10">
    <property type="entry name" value="Vanillyl-alcohol Oxidase, Chain A, domain 4"/>
    <property type="match status" value="1"/>
</dbReference>
<evidence type="ECO:0000256" key="3">
    <source>
        <dbReference type="ARBA" id="ARBA00022827"/>
    </source>
</evidence>
<dbReference type="InterPro" id="IPR016164">
    <property type="entry name" value="FAD-linked_Oxase-like_C"/>
</dbReference>
<organism evidence="6 7">
    <name type="scientific">Pseudochelatococcus lubricantis</name>
    <dbReference type="NCBI Taxonomy" id="1538102"/>
    <lineage>
        <taxon>Bacteria</taxon>
        <taxon>Pseudomonadati</taxon>
        <taxon>Pseudomonadota</taxon>
        <taxon>Alphaproteobacteria</taxon>
        <taxon>Hyphomicrobiales</taxon>
        <taxon>Chelatococcaceae</taxon>
        <taxon>Pseudochelatococcus</taxon>
    </lineage>
</organism>
<dbReference type="Proteomes" id="UP001429580">
    <property type="component" value="Unassembled WGS sequence"/>
</dbReference>
<dbReference type="InterPro" id="IPR006094">
    <property type="entry name" value="Oxid_FAD_bind_N"/>
</dbReference>
<evidence type="ECO:0000259" key="5">
    <source>
        <dbReference type="PROSITE" id="PS51387"/>
    </source>
</evidence>
<evidence type="ECO:0000313" key="7">
    <source>
        <dbReference type="Proteomes" id="UP001429580"/>
    </source>
</evidence>
<dbReference type="PANTHER" id="PTHR11748:SF114">
    <property type="entry name" value="ARYL-ALCOHOL OXIDASE VANILLYL-ALCOHOL OXIDASE (AFU_ORTHOLOGUE AFUA_3G09500)-RELATED"/>
    <property type="match status" value="1"/>
</dbReference>
<keyword evidence="2" id="KW-0285">Flavoprotein</keyword>
<name>A0ABX0V479_9HYPH</name>
<evidence type="ECO:0000256" key="2">
    <source>
        <dbReference type="ARBA" id="ARBA00022630"/>
    </source>
</evidence>
<feature type="domain" description="FAD-binding PCMH-type" evidence="5">
    <location>
        <begin position="55"/>
        <end position="246"/>
    </location>
</feature>
<dbReference type="SUPFAM" id="SSF56176">
    <property type="entry name" value="FAD-binding/transporter-associated domain-like"/>
    <property type="match status" value="1"/>
</dbReference>